<evidence type="ECO:0000259" key="3">
    <source>
        <dbReference type="PROSITE" id="PS51736"/>
    </source>
</evidence>
<evidence type="ECO:0000313" key="6">
    <source>
        <dbReference type="Proteomes" id="UP000472335"/>
    </source>
</evidence>
<dbReference type="GO" id="GO:0003677">
    <property type="term" value="F:DNA binding"/>
    <property type="evidence" value="ECO:0007669"/>
    <property type="project" value="InterPro"/>
</dbReference>
<dbReference type="SUPFAM" id="SSF53041">
    <property type="entry name" value="Resolvase-like"/>
    <property type="match status" value="1"/>
</dbReference>
<feature type="coiled-coil region" evidence="1">
    <location>
        <begin position="416"/>
        <end position="443"/>
    </location>
</feature>
<dbReference type="GO" id="GO:0000150">
    <property type="term" value="F:DNA strand exchange activity"/>
    <property type="evidence" value="ECO:0007669"/>
    <property type="project" value="InterPro"/>
</dbReference>
<protein>
    <submittedName>
        <fullName evidence="5">Recombinase family protein</fullName>
    </submittedName>
</protein>
<feature type="domain" description="Recombinase" evidence="4">
    <location>
        <begin position="150"/>
        <end position="300"/>
    </location>
</feature>
<dbReference type="CDD" id="cd00338">
    <property type="entry name" value="Ser_Recombinase"/>
    <property type="match status" value="1"/>
</dbReference>
<evidence type="ECO:0000256" key="1">
    <source>
        <dbReference type="SAM" id="Coils"/>
    </source>
</evidence>
<feature type="domain" description="Resolvase/invertase-type recombinase catalytic" evidence="3">
    <location>
        <begin position="1"/>
        <end position="142"/>
    </location>
</feature>
<evidence type="ECO:0000256" key="2">
    <source>
        <dbReference type="SAM" id="MobiDB-lite"/>
    </source>
</evidence>
<dbReference type="RefSeq" id="WP_165263430.1">
    <property type="nucleotide sequence ID" value="NZ_JAAKZY010000091.1"/>
</dbReference>
<dbReference type="PANTHER" id="PTHR30461">
    <property type="entry name" value="DNA-INVERTASE FROM LAMBDOID PROPHAGE"/>
    <property type="match status" value="1"/>
</dbReference>
<name>A0A6G4VB65_9ACTN</name>
<accession>A0A6G4VB65</accession>
<feature type="compositionally biased region" description="Basic and acidic residues" evidence="2">
    <location>
        <begin position="205"/>
        <end position="226"/>
    </location>
</feature>
<dbReference type="Proteomes" id="UP000472335">
    <property type="component" value="Unassembled WGS sequence"/>
</dbReference>
<keyword evidence="1" id="KW-0175">Coiled coil</keyword>
<organism evidence="5 6">
    <name type="scientific">Streptomyces scabichelini</name>
    <dbReference type="NCBI Taxonomy" id="2711217"/>
    <lineage>
        <taxon>Bacteria</taxon>
        <taxon>Bacillati</taxon>
        <taxon>Actinomycetota</taxon>
        <taxon>Actinomycetes</taxon>
        <taxon>Kitasatosporales</taxon>
        <taxon>Streptomycetaceae</taxon>
        <taxon>Streptomyces</taxon>
    </lineage>
</organism>
<dbReference type="AlphaFoldDB" id="A0A6G4VB65"/>
<dbReference type="Pfam" id="PF00239">
    <property type="entry name" value="Resolvase"/>
    <property type="match status" value="1"/>
</dbReference>
<dbReference type="InterPro" id="IPR036162">
    <property type="entry name" value="Resolvase-like_N_sf"/>
</dbReference>
<dbReference type="PROSITE" id="PS51736">
    <property type="entry name" value="RECOMBINASES_3"/>
    <property type="match status" value="1"/>
</dbReference>
<keyword evidence="6" id="KW-1185">Reference proteome</keyword>
<dbReference type="SMART" id="SM00857">
    <property type="entry name" value="Resolvase"/>
    <property type="match status" value="1"/>
</dbReference>
<reference evidence="5 6" key="1">
    <citation type="submission" date="2020-02" db="EMBL/GenBank/DDBJ databases">
        <title>Whole-genome analyses of novel actinobacteria.</title>
        <authorList>
            <person name="Sahin N."/>
            <person name="Gencbay T."/>
        </authorList>
    </citation>
    <scope>NUCLEOTIDE SEQUENCE [LARGE SCALE GENOMIC DNA]</scope>
    <source>
        <strain evidence="5 6">HC44</strain>
    </source>
</reference>
<gene>
    <name evidence="5" type="ORF">G5C60_26515</name>
</gene>
<dbReference type="EMBL" id="JAAKZY010000091">
    <property type="protein sequence ID" value="NGO11057.1"/>
    <property type="molecule type" value="Genomic_DNA"/>
</dbReference>
<dbReference type="InterPro" id="IPR038109">
    <property type="entry name" value="DNA_bind_recomb_sf"/>
</dbReference>
<dbReference type="InterPro" id="IPR011109">
    <property type="entry name" value="DNA_bind_recombinase_dom"/>
</dbReference>
<sequence length="523" mass="57419">MVIYDRLSRLFAEEAPDHRIAACRAYAEQRGWEVVHVATDTNVSGASKLEDRPGMREVLSWLPRADYVLAAKLDRYARSVLEFQRLLDAAKSTHTTIITADGVVSPENASIIINVLAAFAEYERDMITARITDSKKHFRSRGNHLGGLAPYGYAVTGPVNNKRWIIDETAAAIIRECADKLINHGATLTGLTRELNKRGVLPPADHARQRDGRKLSHEREGRDGQKKNPQRWYTTTLRDVLYTPALRGWLVQSVPGKKRGAVHNQAVLDAEGRPVFAGPELLDGETWAAARAIIDGNSRGRGAERTGKALLLHVALCSECNGPVYRQRRAVNGKDYSTYVCQKGIGKRGKHRPNVITAPYLDDLVTADYLKRFGALALMRWAEPDGSAVLQLAEVNGQLDNLSGNLANLPAGGRAAARVTAQITALEARAEELEAEAQHAVGRWVDAGGTIEEEWERRDDEGRRSLLADLGTRVVIRPATPGAPRRFDPARVAVTYEGPAWFRNDPATGELAGIAMVESGLLD</sequence>
<dbReference type="InterPro" id="IPR006119">
    <property type="entry name" value="Resolv_N"/>
</dbReference>
<dbReference type="Pfam" id="PF07508">
    <property type="entry name" value="Recombinase"/>
    <property type="match status" value="1"/>
</dbReference>
<comment type="caution">
    <text evidence="5">The sequence shown here is derived from an EMBL/GenBank/DDBJ whole genome shotgun (WGS) entry which is preliminary data.</text>
</comment>
<feature type="region of interest" description="Disordered" evidence="2">
    <location>
        <begin position="197"/>
        <end position="230"/>
    </location>
</feature>
<dbReference type="Gene3D" id="3.90.1750.20">
    <property type="entry name" value="Putative Large Serine Recombinase, Chain B, Domain 2"/>
    <property type="match status" value="1"/>
</dbReference>
<dbReference type="InterPro" id="IPR050639">
    <property type="entry name" value="SSR_resolvase"/>
</dbReference>
<dbReference type="Gene3D" id="3.40.50.1390">
    <property type="entry name" value="Resolvase, N-terminal catalytic domain"/>
    <property type="match status" value="1"/>
</dbReference>
<dbReference type="PROSITE" id="PS51737">
    <property type="entry name" value="RECOMBINASE_DNA_BIND"/>
    <property type="match status" value="1"/>
</dbReference>
<dbReference type="PANTHER" id="PTHR30461:SF23">
    <property type="entry name" value="DNA RECOMBINASE-RELATED"/>
    <property type="match status" value="1"/>
</dbReference>
<evidence type="ECO:0000259" key="4">
    <source>
        <dbReference type="PROSITE" id="PS51737"/>
    </source>
</evidence>
<proteinExistence type="predicted"/>
<evidence type="ECO:0000313" key="5">
    <source>
        <dbReference type="EMBL" id="NGO11057.1"/>
    </source>
</evidence>